<evidence type="ECO:0000259" key="1">
    <source>
        <dbReference type="PROSITE" id="PS51746"/>
    </source>
</evidence>
<feature type="domain" description="PPM-type phosphatase" evidence="1">
    <location>
        <begin position="5"/>
        <end position="247"/>
    </location>
</feature>
<name>A0ABT5K797_9BURK</name>
<proteinExistence type="predicted"/>
<accession>A0ABT5K797</accession>
<keyword evidence="3" id="KW-1185">Reference proteome</keyword>
<dbReference type="RefSeq" id="WP_273674764.1">
    <property type="nucleotide sequence ID" value="NZ_JAQQXR010000018.1"/>
</dbReference>
<gene>
    <name evidence="2" type="ORF">OIK44_24620</name>
</gene>
<dbReference type="SMART" id="SM00332">
    <property type="entry name" value="PP2Cc"/>
    <property type="match status" value="1"/>
</dbReference>
<protein>
    <submittedName>
        <fullName evidence="2">Serine/threonine-protein phosphatase</fullName>
    </submittedName>
</protein>
<dbReference type="SMART" id="SM00331">
    <property type="entry name" value="PP2C_SIG"/>
    <property type="match status" value="1"/>
</dbReference>
<dbReference type="InterPro" id="IPR001932">
    <property type="entry name" value="PPM-type_phosphatase-like_dom"/>
</dbReference>
<dbReference type="EMBL" id="JAQQXR010000018">
    <property type="protein sequence ID" value="MDC8760774.1"/>
    <property type="molecule type" value="Genomic_DNA"/>
</dbReference>
<organism evidence="2 3">
    <name type="scientific">Janthinobacterium fluminis</name>
    <dbReference type="NCBI Taxonomy" id="2987524"/>
    <lineage>
        <taxon>Bacteria</taxon>
        <taxon>Pseudomonadati</taxon>
        <taxon>Pseudomonadota</taxon>
        <taxon>Betaproteobacteria</taxon>
        <taxon>Burkholderiales</taxon>
        <taxon>Oxalobacteraceae</taxon>
        <taxon>Janthinobacterium</taxon>
    </lineage>
</organism>
<dbReference type="Gene3D" id="3.60.40.10">
    <property type="entry name" value="PPM-type phosphatase domain"/>
    <property type="match status" value="1"/>
</dbReference>
<comment type="caution">
    <text evidence="2">The sequence shown here is derived from an EMBL/GenBank/DDBJ whole genome shotgun (WGS) entry which is preliminary data.</text>
</comment>
<dbReference type="InterPro" id="IPR036457">
    <property type="entry name" value="PPM-type-like_dom_sf"/>
</dbReference>
<reference evidence="2 3" key="1">
    <citation type="submission" date="2022-10" db="EMBL/GenBank/DDBJ databases">
        <title>Janthinobacterium sp. hw3 Genome sequencing.</title>
        <authorList>
            <person name="Park S."/>
        </authorList>
    </citation>
    <scope>NUCLEOTIDE SEQUENCE [LARGE SCALE GENOMIC DNA]</scope>
    <source>
        <strain evidence="3">hw3</strain>
    </source>
</reference>
<evidence type="ECO:0000313" key="3">
    <source>
        <dbReference type="Proteomes" id="UP001221208"/>
    </source>
</evidence>
<dbReference type="SUPFAM" id="SSF81606">
    <property type="entry name" value="PP2C-like"/>
    <property type="match status" value="1"/>
</dbReference>
<dbReference type="Proteomes" id="UP001221208">
    <property type="component" value="Unassembled WGS sequence"/>
</dbReference>
<dbReference type="PROSITE" id="PS51746">
    <property type="entry name" value="PPM_2"/>
    <property type="match status" value="1"/>
</dbReference>
<evidence type="ECO:0000313" key="2">
    <source>
        <dbReference type="EMBL" id="MDC8760774.1"/>
    </source>
</evidence>
<sequence>MSAYTIAAGTAQHIGGRPSQNDRAALYAGARAPGHMLAVLADGIRGGAVAAEQVLHTSKQLFDDFAAVDAASPQRLAGLLHAIVHEAHTVVSMNPLAAGAQCTLALLLLTPHGQAVWAHVGDARVYRFAGAACAFRSNDAAYVEHLVRDDGLAPEAARRHRSSALLGNALGKDFKEPFVTIGSHAGLGAGDAFMLCSDGLWQYFSDAELAAVVAKERPRQAGERLIGKALERAKGKGDNCTMAIVKLVARAHA</sequence>